<accession>A0A221VX68</accession>
<dbReference type="Proteomes" id="UP000204221">
    <property type="component" value="Chromosome"/>
</dbReference>
<dbReference type="PROSITE" id="PS00455">
    <property type="entry name" value="AMP_BINDING"/>
    <property type="match status" value="1"/>
</dbReference>
<protein>
    <submittedName>
        <fullName evidence="1">2-succinylbenzoate--CoA ligase</fullName>
        <ecNumber evidence="1">6.2.1.26</ecNumber>
    </submittedName>
</protein>
<reference evidence="1 2" key="1">
    <citation type="submission" date="2017-07" db="EMBL/GenBank/DDBJ databases">
        <title>Complete genome sequence of Actinoalloteichus hoggarensis DSM 45943, type strain of Actinoalloteichus hoggarensis.</title>
        <authorList>
            <person name="Ruckert C."/>
            <person name="Nouioui I."/>
            <person name="Willmese J."/>
            <person name="van Wezel G."/>
            <person name="Klenk H.-P."/>
            <person name="Kalinowski J."/>
            <person name="Zotchev S.B."/>
        </authorList>
    </citation>
    <scope>NUCLEOTIDE SEQUENCE [LARGE SCALE GENOMIC DNA]</scope>
    <source>
        <strain evidence="1 2">DSM 45943</strain>
    </source>
</reference>
<dbReference type="PANTHER" id="PTHR43767:SF1">
    <property type="entry name" value="NONRIBOSOMAL PEPTIDE SYNTHASE PES1 (EUROFUNG)-RELATED"/>
    <property type="match status" value="1"/>
</dbReference>
<dbReference type="EMBL" id="CP022521">
    <property type="protein sequence ID" value="ASO18150.1"/>
    <property type="molecule type" value="Genomic_DNA"/>
</dbReference>
<keyword evidence="1" id="KW-0436">Ligase</keyword>
<dbReference type="InterPro" id="IPR020845">
    <property type="entry name" value="AMP-binding_CS"/>
</dbReference>
<dbReference type="Gene3D" id="3.40.50.12780">
    <property type="entry name" value="N-terminal domain of ligase-like"/>
    <property type="match status" value="1"/>
</dbReference>
<organism evidence="1 2">
    <name type="scientific">Actinoalloteichus hoggarensis</name>
    <dbReference type="NCBI Taxonomy" id="1470176"/>
    <lineage>
        <taxon>Bacteria</taxon>
        <taxon>Bacillati</taxon>
        <taxon>Actinomycetota</taxon>
        <taxon>Actinomycetes</taxon>
        <taxon>Pseudonocardiales</taxon>
        <taxon>Pseudonocardiaceae</taxon>
        <taxon>Actinoalloteichus</taxon>
    </lineage>
</organism>
<dbReference type="KEGG" id="ahg:AHOG_02430"/>
<dbReference type="AlphaFoldDB" id="A0A221VX68"/>
<dbReference type="NCBIfam" id="NF005877">
    <property type="entry name" value="PRK07824.1"/>
    <property type="match status" value="1"/>
</dbReference>
<sequence>MTRKSLLALDVDSTVPSAELVVAALARALDGGPALLPLPAGPEDERARLLAALRPDRPLDDDSVAVIVPTSGSTGVPKGVLLTAAALRASAAATHDRLGGPGRWLLALPARHVAGIQVINRSLSAGAAPVVLDSTAGFRPGGFAAAAHAVLADGGRCYTSLVPTQLMRLVAEGGAGLAALRRFDAVLCGGAATSPALLARARAEGVAVQTTYGMSETSGGCVYDGLPLAGVGVRPAEGAGPAAVELSGPMLATGYRLDPAGTAAAFVDGWFRTGDLGEVDEHGVLRVLGRVDDVINTGGVKIAPTPVEEVLTAQPGVAEACVVGLPDPEWGALVAAAVVPVDPARPPDAEALRAAVRERLGAASAPKACRMVSTLPVRGPGKVDRRAVRALLLADRDG</sequence>
<evidence type="ECO:0000313" key="2">
    <source>
        <dbReference type="Proteomes" id="UP000204221"/>
    </source>
</evidence>
<name>A0A221VX68_9PSEU</name>
<dbReference type="InterPro" id="IPR025110">
    <property type="entry name" value="AMP-bd_C"/>
</dbReference>
<dbReference type="RefSeq" id="WP_376700060.1">
    <property type="nucleotide sequence ID" value="NZ_CP022521.1"/>
</dbReference>
<dbReference type="InterPro" id="IPR045851">
    <property type="entry name" value="AMP-bd_C_sf"/>
</dbReference>
<dbReference type="Pfam" id="PF00501">
    <property type="entry name" value="AMP-binding"/>
    <property type="match status" value="1"/>
</dbReference>
<keyword evidence="2" id="KW-1185">Reference proteome</keyword>
<dbReference type="InterPro" id="IPR050237">
    <property type="entry name" value="ATP-dep_AMP-bd_enzyme"/>
</dbReference>
<evidence type="ECO:0000313" key="1">
    <source>
        <dbReference type="EMBL" id="ASO18150.1"/>
    </source>
</evidence>
<dbReference type="InterPro" id="IPR042099">
    <property type="entry name" value="ANL_N_sf"/>
</dbReference>
<dbReference type="Pfam" id="PF13193">
    <property type="entry name" value="AMP-binding_C"/>
    <property type="match status" value="1"/>
</dbReference>
<dbReference type="EC" id="6.2.1.26" evidence="1"/>
<dbReference type="SUPFAM" id="SSF56801">
    <property type="entry name" value="Acetyl-CoA synthetase-like"/>
    <property type="match status" value="1"/>
</dbReference>
<dbReference type="GO" id="GO:0008756">
    <property type="term" value="F:o-succinylbenzoate-CoA ligase activity"/>
    <property type="evidence" value="ECO:0007669"/>
    <property type="project" value="UniProtKB-EC"/>
</dbReference>
<gene>
    <name evidence="1" type="primary">menE</name>
    <name evidence="1" type="ORF">AHOG_02430</name>
</gene>
<dbReference type="InterPro" id="IPR000873">
    <property type="entry name" value="AMP-dep_synth/lig_dom"/>
</dbReference>
<dbReference type="PANTHER" id="PTHR43767">
    <property type="entry name" value="LONG-CHAIN-FATTY-ACID--COA LIGASE"/>
    <property type="match status" value="1"/>
</dbReference>
<proteinExistence type="predicted"/>
<dbReference type="Gene3D" id="3.30.300.30">
    <property type="match status" value="1"/>
</dbReference>